<dbReference type="EMBL" id="LAVV01011788">
    <property type="protein sequence ID" value="KNZ47364.1"/>
    <property type="molecule type" value="Genomic_DNA"/>
</dbReference>
<feature type="non-terminal residue" evidence="1">
    <location>
        <position position="65"/>
    </location>
</feature>
<dbReference type="AlphaFoldDB" id="A0A0L6UFP8"/>
<protein>
    <submittedName>
        <fullName evidence="1">Uncharacterized protein</fullName>
    </submittedName>
</protein>
<dbReference type="VEuPathDB" id="FungiDB:VP01_6462g1"/>
<proteinExistence type="predicted"/>
<evidence type="ECO:0000313" key="1">
    <source>
        <dbReference type="EMBL" id="KNZ47364.1"/>
    </source>
</evidence>
<organism evidence="1 2">
    <name type="scientific">Puccinia sorghi</name>
    <dbReference type="NCBI Taxonomy" id="27349"/>
    <lineage>
        <taxon>Eukaryota</taxon>
        <taxon>Fungi</taxon>
        <taxon>Dikarya</taxon>
        <taxon>Basidiomycota</taxon>
        <taxon>Pucciniomycotina</taxon>
        <taxon>Pucciniomycetes</taxon>
        <taxon>Pucciniales</taxon>
        <taxon>Pucciniaceae</taxon>
        <taxon>Puccinia</taxon>
    </lineage>
</organism>
<sequence>MISDHQFNIRQILLREDMECYGRQTAQKIHSAKSSFALIKVMKAMKTTLAFLIRTGLTKGKALDP</sequence>
<reference evidence="1 2" key="1">
    <citation type="submission" date="2015-08" db="EMBL/GenBank/DDBJ databases">
        <title>Next Generation Sequencing and Analysis of the Genome of Puccinia sorghi L Schw, the Causal Agent of Maize Common Rust.</title>
        <authorList>
            <person name="Rochi L."/>
            <person name="Burguener G."/>
            <person name="Darino M."/>
            <person name="Turjanski A."/>
            <person name="Kreff E."/>
            <person name="Dieguez M.J."/>
            <person name="Sacco F."/>
        </authorList>
    </citation>
    <scope>NUCLEOTIDE SEQUENCE [LARGE SCALE GENOMIC DNA]</scope>
    <source>
        <strain evidence="1 2">RO10H11247</strain>
    </source>
</reference>
<comment type="caution">
    <text evidence="1">The sequence shown here is derived from an EMBL/GenBank/DDBJ whole genome shotgun (WGS) entry which is preliminary data.</text>
</comment>
<evidence type="ECO:0000313" key="2">
    <source>
        <dbReference type="Proteomes" id="UP000037035"/>
    </source>
</evidence>
<dbReference type="OrthoDB" id="2511267at2759"/>
<keyword evidence="2" id="KW-1185">Reference proteome</keyword>
<gene>
    <name evidence="1" type="ORF">VP01_6462g1</name>
</gene>
<accession>A0A0L6UFP8</accession>
<name>A0A0L6UFP8_9BASI</name>
<dbReference type="Proteomes" id="UP000037035">
    <property type="component" value="Unassembled WGS sequence"/>
</dbReference>